<evidence type="ECO:0000259" key="5">
    <source>
        <dbReference type="PROSITE" id="PS50975"/>
    </source>
</evidence>
<feature type="domain" description="ATP-grasp" evidence="5">
    <location>
        <begin position="124"/>
        <end position="339"/>
    </location>
</feature>
<reference evidence="7" key="1">
    <citation type="submission" date="2016-10" db="EMBL/GenBank/DDBJ databases">
        <authorList>
            <person name="Varghese N."/>
            <person name="Submissions S."/>
        </authorList>
    </citation>
    <scope>NUCLEOTIDE SEQUENCE [LARGE SCALE GENOMIC DNA]</scope>
    <source>
        <strain evidence="7">DSM 21368</strain>
    </source>
</reference>
<dbReference type="Gene3D" id="3.30.470.20">
    <property type="entry name" value="ATP-grasp fold, B domain"/>
    <property type="match status" value="1"/>
</dbReference>
<dbReference type="GO" id="GO:0005524">
    <property type="term" value="F:ATP binding"/>
    <property type="evidence" value="ECO:0007669"/>
    <property type="project" value="UniProtKB-UniRule"/>
</dbReference>
<accession>A0A1H5N9R6</accession>
<keyword evidence="3 4" id="KW-0067">ATP-binding</keyword>
<evidence type="ECO:0000313" key="7">
    <source>
        <dbReference type="Proteomes" id="UP000199220"/>
    </source>
</evidence>
<dbReference type="EMBL" id="FNTX01000002">
    <property type="protein sequence ID" value="SEE98244.1"/>
    <property type="molecule type" value="Genomic_DNA"/>
</dbReference>
<keyword evidence="1" id="KW-0436">Ligase</keyword>
<dbReference type="PROSITE" id="PS50975">
    <property type="entry name" value="ATP_GRASP"/>
    <property type="match status" value="1"/>
</dbReference>
<sequence length="446" mass="49539">MIGAPAQMQSQSPVETIGTMNQNVFVLGLDEANAEVLRSLDGADSLAFHQLLTRDELQQGEVNVPDLLDRAEVQLTAFDGTVDAIVNFWDFPATMMAPILCARRGLPSADLGAVVRCEHKYWSRLVQSRVTNSLPAFGLLDLDADEPHLPDGVSYPAWIKPVESASSEGAYRVADQPQLADVLPRAREDVTRMGRPFEDVLAMLHLPPEIEQVGGTAYMAEEVADGHQMTLEGFVADGTVTAYGLVASINYPDSSSFLRYQYPAPVPLAVRDRIVEISTQVIAATGLDTSTFNIEYFWDPETGRIRLLEINARHSQEHARLFEMVDGVPNHAAMVRLGLGQVPDPPRGERRRYPMAAKWFLRHFSDGIVRRVPDESTLARLEERLDGSVHVRATEGTRLSAGYGEDSYSYVLAEVFVGGEDEEELRRKYDEFRDGVEFEIDDVEEA</sequence>
<protein>
    <submittedName>
        <fullName evidence="6">Biotin carboxylase</fullName>
    </submittedName>
</protein>
<evidence type="ECO:0000256" key="4">
    <source>
        <dbReference type="PROSITE-ProRule" id="PRU00409"/>
    </source>
</evidence>
<keyword evidence="2 4" id="KW-0547">Nucleotide-binding</keyword>
<name>A0A1H5N9R6_9MICO</name>
<dbReference type="Proteomes" id="UP000199220">
    <property type="component" value="Unassembled WGS sequence"/>
</dbReference>
<dbReference type="PANTHER" id="PTHR43585">
    <property type="entry name" value="FUMIPYRROLE BIOSYNTHESIS PROTEIN C"/>
    <property type="match status" value="1"/>
</dbReference>
<dbReference type="InterPro" id="IPR011761">
    <property type="entry name" value="ATP-grasp"/>
</dbReference>
<dbReference type="InterPro" id="IPR052032">
    <property type="entry name" value="ATP-dep_AA_Ligase"/>
</dbReference>
<organism evidence="6 7">
    <name type="scientific">Ruania alba</name>
    <dbReference type="NCBI Taxonomy" id="648782"/>
    <lineage>
        <taxon>Bacteria</taxon>
        <taxon>Bacillati</taxon>
        <taxon>Actinomycetota</taxon>
        <taxon>Actinomycetes</taxon>
        <taxon>Micrococcales</taxon>
        <taxon>Ruaniaceae</taxon>
        <taxon>Ruania</taxon>
    </lineage>
</organism>
<dbReference type="Pfam" id="PF13535">
    <property type="entry name" value="ATP-grasp_4"/>
    <property type="match status" value="1"/>
</dbReference>
<dbReference type="GO" id="GO:0046872">
    <property type="term" value="F:metal ion binding"/>
    <property type="evidence" value="ECO:0007669"/>
    <property type="project" value="InterPro"/>
</dbReference>
<keyword evidence="7" id="KW-1185">Reference proteome</keyword>
<dbReference type="AlphaFoldDB" id="A0A1H5N9R6"/>
<gene>
    <name evidence="6" type="ORF">SAMN04488554_4097</name>
</gene>
<evidence type="ECO:0000256" key="1">
    <source>
        <dbReference type="ARBA" id="ARBA00022598"/>
    </source>
</evidence>
<dbReference type="PANTHER" id="PTHR43585:SF2">
    <property type="entry name" value="ATP-GRASP ENZYME FSQD"/>
    <property type="match status" value="1"/>
</dbReference>
<evidence type="ECO:0000256" key="3">
    <source>
        <dbReference type="ARBA" id="ARBA00022840"/>
    </source>
</evidence>
<evidence type="ECO:0000313" key="6">
    <source>
        <dbReference type="EMBL" id="SEE98244.1"/>
    </source>
</evidence>
<proteinExistence type="predicted"/>
<dbReference type="STRING" id="648782.SAMN04488554_4097"/>
<evidence type="ECO:0000256" key="2">
    <source>
        <dbReference type="ARBA" id="ARBA00022741"/>
    </source>
</evidence>
<dbReference type="GO" id="GO:0016874">
    <property type="term" value="F:ligase activity"/>
    <property type="evidence" value="ECO:0007669"/>
    <property type="project" value="UniProtKB-KW"/>
</dbReference>
<dbReference type="SUPFAM" id="SSF56059">
    <property type="entry name" value="Glutathione synthetase ATP-binding domain-like"/>
    <property type="match status" value="1"/>
</dbReference>